<sequence>MPEQSRGAGPRPAKVVLVGPPGAGKTTAVRAVSEIAPLRTDAGGTTVALDFGRVTLDAHTRVYLFGTPGRRPDLGAGADGVLVVLDPRRPDEAYPVLDYVERTRLPFVIGLNLFDRVLDRSLGDLRWALSVREEVPMCVFDARAASSVRSALRAVLRVGTGATQAPATLADGPRAASTL</sequence>
<keyword evidence="3" id="KW-1185">Reference proteome</keyword>
<dbReference type="InterPro" id="IPR052705">
    <property type="entry name" value="Gliding_Motility_GTPase"/>
</dbReference>
<evidence type="ECO:0000313" key="2">
    <source>
        <dbReference type="EMBL" id="GAA3559041.1"/>
    </source>
</evidence>
<dbReference type="SUPFAM" id="SSF52540">
    <property type="entry name" value="P-loop containing nucleoside triphosphate hydrolases"/>
    <property type="match status" value="1"/>
</dbReference>
<evidence type="ECO:0000313" key="3">
    <source>
        <dbReference type="Proteomes" id="UP001500689"/>
    </source>
</evidence>
<reference evidence="3" key="1">
    <citation type="journal article" date="2019" name="Int. J. Syst. Evol. Microbiol.">
        <title>The Global Catalogue of Microorganisms (GCM) 10K type strain sequencing project: providing services to taxonomists for standard genome sequencing and annotation.</title>
        <authorList>
            <consortium name="The Broad Institute Genomics Platform"/>
            <consortium name="The Broad Institute Genome Sequencing Center for Infectious Disease"/>
            <person name="Wu L."/>
            <person name="Ma J."/>
        </authorList>
    </citation>
    <scope>NUCLEOTIDE SEQUENCE [LARGE SCALE GENOMIC DNA]</scope>
    <source>
        <strain evidence="3">JCM 16898</strain>
    </source>
</reference>
<protein>
    <submittedName>
        <fullName evidence="2">ATP/GTP-binding protein</fullName>
    </submittedName>
</protein>
<accession>A0ABP6X1W6</accession>
<dbReference type="InterPro" id="IPR006073">
    <property type="entry name" value="GTP-bd"/>
</dbReference>
<dbReference type="PANTHER" id="PTHR42708">
    <property type="entry name" value="ATP/GTP-BINDING PROTEIN-RELATED"/>
    <property type="match status" value="1"/>
</dbReference>
<organism evidence="2 3">
    <name type="scientific">Amycolatopsis ultiminotia</name>
    <dbReference type="NCBI Taxonomy" id="543629"/>
    <lineage>
        <taxon>Bacteria</taxon>
        <taxon>Bacillati</taxon>
        <taxon>Actinomycetota</taxon>
        <taxon>Actinomycetes</taxon>
        <taxon>Pseudonocardiales</taxon>
        <taxon>Pseudonocardiaceae</taxon>
        <taxon>Amycolatopsis</taxon>
    </lineage>
</organism>
<name>A0ABP6X1W6_9PSEU</name>
<gene>
    <name evidence="2" type="ORF">GCM10022222_48300</name>
</gene>
<dbReference type="CDD" id="cd00882">
    <property type="entry name" value="Ras_like_GTPase"/>
    <property type="match status" value="1"/>
</dbReference>
<feature type="domain" description="G" evidence="1">
    <location>
        <begin position="14"/>
        <end position="109"/>
    </location>
</feature>
<proteinExistence type="predicted"/>
<dbReference type="Proteomes" id="UP001500689">
    <property type="component" value="Unassembled WGS sequence"/>
</dbReference>
<dbReference type="PANTHER" id="PTHR42708:SF1">
    <property type="entry name" value="GLIDING MOTILITY PROTEIN MGLA"/>
    <property type="match status" value="1"/>
</dbReference>
<evidence type="ECO:0000259" key="1">
    <source>
        <dbReference type="Pfam" id="PF01926"/>
    </source>
</evidence>
<comment type="caution">
    <text evidence="2">The sequence shown here is derived from an EMBL/GenBank/DDBJ whole genome shotgun (WGS) entry which is preliminary data.</text>
</comment>
<dbReference type="EMBL" id="BAAAZN010000010">
    <property type="protein sequence ID" value="GAA3559041.1"/>
    <property type="molecule type" value="Genomic_DNA"/>
</dbReference>
<dbReference type="InterPro" id="IPR027417">
    <property type="entry name" value="P-loop_NTPase"/>
</dbReference>
<dbReference type="Gene3D" id="3.40.50.300">
    <property type="entry name" value="P-loop containing nucleotide triphosphate hydrolases"/>
    <property type="match status" value="1"/>
</dbReference>
<dbReference type="Pfam" id="PF01926">
    <property type="entry name" value="MMR_HSR1"/>
    <property type="match status" value="1"/>
</dbReference>